<organism evidence="3 4">
    <name type="scientific">Nocardioides perillae</name>
    <dbReference type="NCBI Taxonomy" id="1119534"/>
    <lineage>
        <taxon>Bacteria</taxon>
        <taxon>Bacillati</taxon>
        <taxon>Actinomycetota</taxon>
        <taxon>Actinomycetes</taxon>
        <taxon>Propionibacteriales</taxon>
        <taxon>Nocardioidaceae</taxon>
        <taxon>Nocardioides</taxon>
    </lineage>
</organism>
<evidence type="ECO:0000256" key="2">
    <source>
        <dbReference type="SAM" id="Phobius"/>
    </source>
</evidence>
<name>A0A7Y9RP61_9ACTN</name>
<proteinExistence type="predicted"/>
<evidence type="ECO:0000256" key="1">
    <source>
        <dbReference type="SAM" id="MobiDB-lite"/>
    </source>
</evidence>
<dbReference type="EMBL" id="JACCAC010000001">
    <property type="protein sequence ID" value="NYG53770.1"/>
    <property type="molecule type" value="Genomic_DNA"/>
</dbReference>
<dbReference type="AlphaFoldDB" id="A0A7Y9RP61"/>
<protein>
    <submittedName>
        <fullName evidence="3">Uncharacterized protein</fullName>
    </submittedName>
</protein>
<dbReference type="Proteomes" id="UP000544110">
    <property type="component" value="Unassembled WGS sequence"/>
</dbReference>
<evidence type="ECO:0000313" key="3">
    <source>
        <dbReference type="EMBL" id="NYG53770.1"/>
    </source>
</evidence>
<evidence type="ECO:0000313" key="4">
    <source>
        <dbReference type="Proteomes" id="UP000544110"/>
    </source>
</evidence>
<feature type="transmembrane region" description="Helical" evidence="2">
    <location>
        <begin position="6"/>
        <end position="22"/>
    </location>
</feature>
<keyword evidence="2" id="KW-0472">Membrane</keyword>
<reference evidence="3 4" key="1">
    <citation type="submission" date="2020-07" db="EMBL/GenBank/DDBJ databases">
        <title>Sequencing the genomes of 1000 actinobacteria strains.</title>
        <authorList>
            <person name="Klenk H.-P."/>
        </authorList>
    </citation>
    <scope>NUCLEOTIDE SEQUENCE [LARGE SCALE GENOMIC DNA]</scope>
    <source>
        <strain evidence="3 4">DSM 24552</strain>
    </source>
</reference>
<gene>
    <name evidence="3" type="ORF">BJ989_000074</name>
</gene>
<feature type="region of interest" description="Disordered" evidence="1">
    <location>
        <begin position="28"/>
        <end position="85"/>
    </location>
</feature>
<sequence length="85" mass="9211">MLKFLLVVAVVGVAIYLLVRVIERRGVRRRGDGGAGGRPAPRRPLGPDDDPEFLWNLDKRKRHPKRRPEDPDAGPGAGPGPAPAS</sequence>
<keyword evidence="2" id="KW-1133">Transmembrane helix</keyword>
<accession>A0A7Y9RP61</accession>
<comment type="caution">
    <text evidence="3">The sequence shown here is derived from an EMBL/GenBank/DDBJ whole genome shotgun (WGS) entry which is preliminary data.</text>
</comment>
<keyword evidence="2" id="KW-0812">Transmembrane</keyword>
<dbReference type="RefSeq" id="WP_179516538.1">
    <property type="nucleotide sequence ID" value="NZ_JACCAC010000001.1"/>
</dbReference>
<keyword evidence="4" id="KW-1185">Reference proteome</keyword>